<feature type="compositionally biased region" description="Low complexity" evidence="1">
    <location>
        <begin position="172"/>
        <end position="189"/>
    </location>
</feature>
<sequence>MESMSIDPAVVAIGSRLVDAASRGLGSGAAALPSLTALAPAGAEEVSMQAATAFAAEAEAILALNTAAQEELARAGAAVADIARMYSQVDGEAAGALMAGGGRFAGQAFAGGVANAGGLLRAEALPGVAGSAARTPLMANLVEGVAANPSTTVPAAANAASTALSAGTAPLSSIGSMASTGTTGPGLTSLDREEEGDEPAEGQPGERLL</sequence>
<evidence type="ECO:0000256" key="1">
    <source>
        <dbReference type="SAM" id="MobiDB-lite"/>
    </source>
</evidence>
<reference evidence="2 3" key="1">
    <citation type="submission" date="2017-02" db="EMBL/GenBank/DDBJ databases">
        <title>The new phylogeny of genus Mycobacterium.</title>
        <authorList>
            <person name="Tortoli E."/>
            <person name="Trovato A."/>
            <person name="Cirillo D.M."/>
        </authorList>
    </citation>
    <scope>NUCLEOTIDE SEQUENCE [LARGE SCALE GENOMIC DNA]</scope>
    <source>
        <strain evidence="2 3">DSM 44471</strain>
    </source>
</reference>
<dbReference type="Gene3D" id="1.10.287.850">
    <property type="entry name" value="HP0062-like domain"/>
    <property type="match status" value="1"/>
</dbReference>
<name>A0A1X0DUZ1_MYCHE</name>
<protein>
    <submittedName>
        <fullName evidence="2">Uncharacterized protein</fullName>
    </submittedName>
</protein>
<gene>
    <name evidence="2" type="ORF">BST25_03560</name>
</gene>
<comment type="caution">
    <text evidence="2">The sequence shown here is derived from an EMBL/GenBank/DDBJ whole genome shotgun (WGS) entry which is preliminary data.</text>
</comment>
<dbReference type="EMBL" id="MVHR01000003">
    <property type="protein sequence ID" value="ORA76059.1"/>
    <property type="molecule type" value="Genomic_DNA"/>
</dbReference>
<organism evidence="2 3">
    <name type="scientific">Mycobacterium heidelbergense</name>
    <dbReference type="NCBI Taxonomy" id="53376"/>
    <lineage>
        <taxon>Bacteria</taxon>
        <taxon>Bacillati</taxon>
        <taxon>Actinomycetota</taxon>
        <taxon>Actinomycetes</taxon>
        <taxon>Mycobacteriales</taxon>
        <taxon>Mycobacteriaceae</taxon>
        <taxon>Mycobacterium</taxon>
        <taxon>Mycobacterium simiae complex</taxon>
    </lineage>
</organism>
<dbReference type="Pfam" id="PF00934">
    <property type="entry name" value="PE"/>
    <property type="match status" value="1"/>
</dbReference>
<dbReference type="Proteomes" id="UP000192566">
    <property type="component" value="Unassembled WGS sequence"/>
</dbReference>
<evidence type="ECO:0000313" key="2">
    <source>
        <dbReference type="EMBL" id="ORA76059.1"/>
    </source>
</evidence>
<feature type="region of interest" description="Disordered" evidence="1">
    <location>
        <begin position="172"/>
        <end position="209"/>
    </location>
</feature>
<evidence type="ECO:0000313" key="3">
    <source>
        <dbReference type="Proteomes" id="UP000192566"/>
    </source>
</evidence>
<dbReference type="InterPro" id="IPR000084">
    <property type="entry name" value="PE-PGRS_N"/>
</dbReference>
<proteinExistence type="predicted"/>
<keyword evidence="3" id="KW-1185">Reference proteome</keyword>
<accession>A0A1X0DUZ1</accession>
<dbReference type="AlphaFoldDB" id="A0A1X0DUZ1"/>